<reference evidence="2 3" key="1">
    <citation type="submission" date="2024-01" db="EMBL/GenBank/DDBJ databases">
        <authorList>
            <person name="Allen C."/>
            <person name="Tagirdzhanova G."/>
        </authorList>
    </citation>
    <scope>NUCLEOTIDE SEQUENCE [LARGE SCALE GENOMIC DNA]</scope>
</reference>
<gene>
    <name evidence="2" type="ORF">SEUCBS140593_003183</name>
</gene>
<feature type="compositionally biased region" description="Low complexity" evidence="1">
    <location>
        <begin position="188"/>
        <end position="201"/>
    </location>
</feature>
<comment type="caution">
    <text evidence="2">The sequence shown here is derived from an EMBL/GenBank/DDBJ whole genome shotgun (WGS) entry which is preliminary data.</text>
</comment>
<evidence type="ECO:0000256" key="1">
    <source>
        <dbReference type="SAM" id="MobiDB-lite"/>
    </source>
</evidence>
<protein>
    <submittedName>
        <fullName evidence="2">Uncharacterized protein</fullName>
    </submittedName>
</protein>
<organism evidence="2 3">
    <name type="scientific">Sporothrix eucalyptigena</name>
    <dbReference type="NCBI Taxonomy" id="1812306"/>
    <lineage>
        <taxon>Eukaryota</taxon>
        <taxon>Fungi</taxon>
        <taxon>Dikarya</taxon>
        <taxon>Ascomycota</taxon>
        <taxon>Pezizomycotina</taxon>
        <taxon>Sordariomycetes</taxon>
        <taxon>Sordariomycetidae</taxon>
        <taxon>Ophiostomatales</taxon>
        <taxon>Ophiostomataceae</taxon>
        <taxon>Sporothrix</taxon>
    </lineage>
</organism>
<evidence type="ECO:0000313" key="2">
    <source>
        <dbReference type="EMBL" id="CAK7217349.1"/>
    </source>
</evidence>
<feature type="region of interest" description="Disordered" evidence="1">
    <location>
        <begin position="1"/>
        <end position="105"/>
    </location>
</feature>
<feature type="compositionally biased region" description="Polar residues" evidence="1">
    <location>
        <begin position="22"/>
        <end position="31"/>
    </location>
</feature>
<dbReference type="Proteomes" id="UP001642482">
    <property type="component" value="Unassembled WGS sequence"/>
</dbReference>
<sequence>MRSASAAAPSEHIYNRARARRSSLTTDSSFDGSEKSMLPGFITKLFPSKKPERGGTLREHGSPQRAPGQPGTKHVSRRLQRKNSRTDPYQSQAAISRRTTRNESSIRIKAPGAWPSVTESKSTIYCEPGPPVSTSHDAFRGDNLIPEIPFQKKIEVHRLRKDLKDSGDYLGVQGINPETGQLDVLTPTTGSKSTLSSNSTSAVPGGSVQSSMERYERGKDRLRRQQSLIRWRKDTGQWSSVAEPGLSPIAQSMSSTPRHPSPPPKDSPDHASTAPDPRRDMDWGLAGNKLTDEHESESGDSLLEESPASATTMMLPTPEVEKSEIVTTSEVQGTLKGTLQEAPAPIVSQDKVSKPESVCTPTITTTGSAMSQPLATSTAMGLEEACKEPAIHGTHDAHHASGTNGNTAGIQATSPQHEALFDVFPPECEIERLVELDRPPSRDSHARYYFVEASSGDEATH</sequence>
<feature type="region of interest" description="Disordered" evidence="1">
    <location>
        <begin position="171"/>
        <end position="221"/>
    </location>
</feature>
<feature type="region of interest" description="Disordered" evidence="1">
    <location>
        <begin position="235"/>
        <end position="310"/>
    </location>
</feature>
<feature type="compositionally biased region" description="Basic and acidic residues" evidence="1">
    <location>
        <begin position="49"/>
        <end position="62"/>
    </location>
</feature>
<evidence type="ECO:0000313" key="3">
    <source>
        <dbReference type="Proteomes" id="UP001642482"/>
    </source>
</evidence>
<accession>A0ABP0BDK3</accession>
<feature type="compositionally biased region" description="Basic residues" evidence="1">
    <location>
        <begin position="74"/>
        <end position="83"/>
    </location>
</feature>
<dbReference type="EMBL" id="CAWUHD010000023">
    <property type="protein sequence ID" value="CAK7217349.1"/>
    <property type="molecule type" value="Genomic_DNA"/>
</dbReference>
<name>A0ABP0BDK3_9PEZI</name>
<proteinExistence type="predicted"/>
<keyword evidence="3" id="KW-1185">Reference proteome</keyword>